<keyword evidence="3" id="KW-1185">Reference proteome</keyword>
<protein>
    <submittedName>
        <fullName evidence="2">Gliding motility-associated-like protein</fullName>
    </submittedName>
</protein>
<sequence>MNKFLILLIFSSVLFKLMAQNEPNDCIDAITVCGNGTFMSNATGSGDEFEVNACSGFEHNSLWLEVNVVQAGTLGFDLIPNDPDIMVDYDFWVYGPNLICSNLGSPIRCATTNPAEAGLTNNHTGINGSTTLTQTGPGANGNGYVYWLNVNVGERYYIVIDRPEGDGGFEIEWTGTATEGSGAFPAPPVVNEIDDVVQCSSTTDVSVFSLFGLKSSINSDPNNTIEFYATLADATDDINELPGIYANTSNPQTIYAKVKSAGTECYSLIDFDLVVSEIPEASLSVATNAVCEGEDIEFTITGTPGATIYYNIDGAASQSVLLEASGTAIITETAVNNLTFNLETAEVLNESGAVVCSQNLSDSETITVYSITVPTVTHNSPICEGEDAELQFSGDADASITYRINAGATQSFNLDASGNYTLTLSSLTSTTNVELISVTNASPPNCGLLLNTIETITVNPMPTVVDPEPLLACNDGVNTNTATFDLDAESVAIANNAANVNVTYYETQAAAETGNPLEVLISPYESTSANQTVYVRVETDLGCVAYTTLNLQVVDAPLANTIAPLQSCDSNAHGFGIFDITQADAAITAGNTLLVQVTYYLNEAEAQAGTPVITNLTAFENTTAYNQTIYARVDSDATTCYTITSLNLEVFDTPLLNTIAALEVCDDSSNDGGAEFDLEAQTPLLLNGATDVTVSYHDSEADAENGTANLISPYTNTSSSQTIYIRAENNFNPDCYSISTLILEVNPLPVVTAPTALEVCDDGTPDGLTEMDLSIKNAEITEGNANYTVSYYENLTDADAENNPLPSLYTNTSNGQIIVARVDDLTTGCYNTTRLELVVAQAPFANNPTPLEYCDPDSDGYGIFDLTSKDNEITGGDSTLTVTYHETMADADNNVNAVTSPYDNIVQNSQTLYARVESSTIVTDCDTIVTLELIVNPTPQLGATPPEALEVCDDSSADGYASFNLTSKIDDILGNLANPAAYSVTFYTDESNADLASNPITNTSNYINTTSFSDEVWVRVEDNNSGCYKLTTLALVVNTIPTLALSEPLELCDANNHGDEIEVFYLEDAADVILNGQSGITLSFYETQNDLDNNNPILSPYTNTSNPQTIFVKGTNSLTSCTNTTLLTLRVLPLPSPTPPTDLEVCDDDTDGFASFNLDERTDEIIGNELNIAITYHETLEDANMGVNAFSSPYTNIVMGQQTLYVRATNTLTGCYNTSETLTLTVLETPQVPTSISDFVNCDTDADGSTSFNLTLNDSEIIGSQTGVNLSYYTSASDAEAGNNPITNPNSFTNSSNPQSIYVRLESTATACFDTGVFEISVALPPEPVRPTELELCDDEVADEVTVFDLTVKNDEITGGEASWSVAYYETLDDAENQTAAVDAEAYTNTAVNGTEANPQTLFAVVTDTDTGCTSSVTLTIRVMPNPTPTSVLPEVVLCDVNNTGDEVEVFDLTINETLMFNGEANVSASYHESYIDAENGTAAIADPTQYENTSTSQVIYVRVYNNTSGCYTIVSFRLVLHALPEAVAVTDFIQCELFTDGFDSFDLTTKDAEVLNGQNPNQFVVDYYETLADAQQGTNSLIGPYTNTSNPQQIFVSITNVDTGCAITTQSFNIEVHESAQANPDTVPIVYEVCDLDVDTDGDPSNDSAQFDLTTLDPEVLDSQNPANYSVSYYTTLEDAELNVNPLSTLYENVTNPQVLYARVDNDTPDSTTGGDTSICYALAEVTLQVNQLPELNLESSYVLCLSTNGTEALTPLNIDTGLAADQYNFVWFFNGVEIAGATAPNYMPLEEGSYSVQVTDVSSSTVTQCSRTETMEVIESAPPSLSVALLTQAFAGNHILEATATGIGVYEFSLDGGPWQDENTFTNVSAGTHEITARDKNGCGLTSETQFIIDYPVYFTPNGDGNHDTWNIPQLGADAKIMIYNRYGKLLKQISSEGNGWDGFFNNEAMPSSDYWFTVEYNEPLTGERKTYKGHFALKR</sequence>
<feature type="chain" id="PRO_5016595252" evidence="1">
    <location>
        <begin position="20"/>
        <end position="1982"/>
    </location>
</feature>
<reference evidence="2 3" key="1">
    <citation type="submission" date="2018-07" db="EMBL/GenBank/DDBJ databases">
        <title>Genomic Encyclopedia of Type Strains, Phase III (KMG-III): the genomes of soil and plant-associated and newly described type strains.</title>
        <authorList>
            <person name="Whitman W."/>
        </authorList>
    </citation>
    <scope>NUCLEOTIDE SEQUENCE [LARGE SCALE GENOMIC DNA]</scope>
    <source>
        <strain evidence="2 3">CECT 7958</strain>
    </source>
</reference>
<feature type="signal peptide" evidence="1">
    <location>
        <begin position="1"/>
        <end position="19"/>
    </location>
</feature>
<keyword evidence="1" id="KW-0732">Signal</keyword>
<dbReference type="Pfam" id="PF13585">
    <property type="entry name" value="CHU_C"/>
    <property type="match status" value="1"/>
</dbReference>
<organism evidence="2 3">
    <name type="scientific">Winogradskyella arenosi</name>
    <dbReference type="NCBI Taxonomy" id="533325"/>
    <lineage>
        <taxon>Bacteria</taxon>
        <taxon>Pseudomonadati</taxon>
        <taxon>Bacteroidota</taxon>
        <taxon>Flavobacteriia</taxon>
        <taxon>Flavobacteriales</taxon>
        <taxon>Flavobacteriaceae</taxon>
        <taxon>Winogradskyella</taxon>
    </lineage>
</organism>
<dbReference type="Proteomes" id="UP000253436">
    <property type="component" value="Unassembled WGS sequence"/>
</dbReference>
<proteinExistence type="predicted"/>
<dbReference type="InterPro" id="IPR026341">
    <property type="entry name" value="T9SS_type_B"/>
</dbReference>
<name>A0A368ZF56_9FLAO</name>
<accession>A0A368ZF56</accession>
<dbReference type="OrthoDB" id="9765926at2"/>
<evidence type="ECO:0000313" key="3">
    <source>
        <dbReference type="Proteomes" id="UP000253436"/>
    </source>
</evidence>
<evidence type="ECO:0000256" key="1">
    <source>
        <dbReference type="SAM" id="SignalP"/>
    </source>
</evidence>
<dbReference type="NCBIfam" id="TIGR04131">
    <property type="entry name" value="Bac_Flav_CTERM"/>
    <property type="match status" value="1"/>
</dbReference>
<evidence type="ECO:0000313" key="2">
    <source>
        <dbReference type="EMBL" id="RCW91235.1"/>
    </source>
</evidence>
<comment type="caution">
    <text evidence="2">The sequence shown here is derived from an EMBL/GenBank/DDBJ whole genome shotgun (WGS) entry which is preliminary data.</text>
</comment>
<dbReference type="EMBL" id="QPJO01000003">
    <property type="protein sequence ID" value="RCW91235.1"/>
    <property type="molecule type" value="Genomic_DNA"/>
</dbReference>
<gene>
    <name evidence="2" type="ORF">DFQ08_10359</name>
</gene>